<organism evidence="2 3">
    <name type="scientific">Aspergillus sclerotiicarbonarius (strain CBS 121057 / IBT 28362)</name>
    <dbReference type="NCBI Taxonomy" id="1448318"/>
    <lineage>
        <taxon>Eukaryota</taxon>
        <taxon>Fungi</taxon>
        <taxon>Dikarya</taxon>
        <taxon>Ascomycota</taxon>
        <taxon>Pezizomycotina</taxon>
        <taxon>Eurotiomycetes</taxon>
        <taxon>Eurotiomycetidae</taxon>
        <taxon>Eurotiales</taxon>
        <taxon>Aspergillaceae</taxon>
        <taxon>Aspergillus</taxon>
        <taxon>Aspergillus subgen. Circumdati</taxon>
    </lineage>
</organism>
<feature type="compositionally biased region" description="Low complexity" evidence="1">
    <location>
        <begin position="1072"/>
        <end position="1097"/>
    </location>
</feature>
<protein>
    <recommendedName>
        <fullName evidence="4">DUF1765-domain-containing protein</fullName>
    </recommendedName>
</protein>
<feature type="region of interest" description="Disordered" evidence="1">
    <location>
        <begin position="248"/>
        <end position="380"/>
    </location>
</feature>
<feature type="compositionally biased region" description="Low complexity" evidence="1">
    <location>
        <begin position="368"/>
        <end position="379"/>
    </location>
</feature>
<keyword evidence="3" id="KW-1185">Reference proteome</keyword>
<gene>
    <name evidence="2" type="ORF">BO78DRAFT_414980</name>
</gene>
<feature type="compositionally biased region" description="Basic residues" evidence="1">
    <location>
        <begin position="343"/>
        <end position="355"/>
    </location>
</feature>
<proteinExistence type="predicted"/>
<dbReference type="InterPro" id="IPR013887">
    <property type="entry name" value="UPF0592"/>
</dbReference>
<feature type="region of interest" description="Disordered" evidence="1">
    <location>
        <begin position="1072"/>
        <end position="1099"/>
    </location>
</feature>
<dbReference type="EMBL" id="KZ826323">
    <property type="protein sequence ID" value="PYI10224.1"/>
    <property type="molecule type" value="Genomic_DNA"/>
</dbReference>
<evidence type="ECO:0000313" key="3">
    <source>
        <dbReference type="Proteomes" id="UP000248423"/>
    </source>
</evidence>
<dbReference type="Pfam" id="PF08578">
    <property type="entry name" value="DUF1765"/>
    <property type="match status" value="1"/>
</dbReference>
<name>A0A319EYS4_ASPSB</name>
<feature type="region of interest" description="Disordered" evidence="1">
    <location>
        <begin position="1183"/>
        <end position="1219"/>
    </location>
</feature>
<accession>A0A319EYS4</accession>
<dbReference type="STRING" id="1448318.A0A319EYS4"/>
<dbReference type="Proteomes" id="UP000248423">
    <property type="component" value="Unassembled WGS sequence"/>
</dbReference>
<dbReference type="VEuPathDB" id="FungiDB:BO78DRAFT_414980"/>
<evidence type="ECO:0008006" key="4">
    <source>
        <dbReference type="Google" id="ProtNLM"/>
    </source>
</evidence>
<feature type="compositionally biased region" description="Polar residues" evidence="1">
    <location>
        <begin position="316"/>
        <end position="342"/>
    </location>
</feature>
<evidence type="ECO:0000256" key="1">
    <source>
        <dbReference type="SAM" id="MobiDB-lite"/>
    </source>
</evidence>
<evidence type="ECO:0000313" key="2">
    <source>
        <dbReference type="EMBL" id="PYI10224.1"/>
    </source>
</evidence>
<sequence length="1281" mass="142075">MLFANAVRTTADLLQPARMKIASCNDDPSVRRVKVTNSSGTSGQVHNPPCVVESARFSFSETLPSRALSITAVFARRGRLPYPLPSCTAIIPSLLSPSPSLLSATATGRFNATGEGPPAYGLISLGVDLLYMEELVSPTPGSFFAWIYNQAWLSLNMSSSSPEIADSRLDDEHSHLSHSASYNHLPDLLAPETGRPGLRRTFSDLNHPIQTESPSKEDVAAGKDILRRTSLRSKNKPTIAVSRFTVSTEDLSDTTGPEASVPATKVPETRAPSPVARPSKARSMSGRLASLARKPWISSSPPGKGSRLRSSRTEEQTLNPPTTPSKTGGQTDPGTEPESTVPSRRRTILQKRPRRPMVAVVTQSRADSPSTPSSSSPQSLVAKNSLEKLTATLNVSTPVLPPVPKAPAAANLAGSMDMPRKKDELWGVFRTLEADFQKFQAKSSALKANVIRSSLLPFLNRNPSHPSCRNLRPEDLDRRVNILNKWWTGLLEMLNGKNNQSISGTDRPVYLEAIVGIMTRPEWRIPFPLPPSSGSFPKPLKHASTSISESSEGSSGSDFLLESIHHNIRNIFTQNLLSQMSFVVERMSMRHAPASLVAFCGKACAYAFFFCPGVADILVRLWNTPPSIFRRVLSQSNPDKGNGARALTQELALNFPAALRTLAFHAHTALVRYLRQKPDVPLSTAQIPWQSPWVSRWSGRDTDLFFVFVKYIHVLYADALPPELERTKRILAPGLLPIHSQLLVVLEDTLYKQSVPQMPESTHTAAAVTFDDFIEGTDAAVSALPLGAANSHRLMAENRLIILLRDFLSESSLEPNHARLLYAESFCTVMRAAAERTSLFDHNACFLLCDFVEEVIPIITRYSHSIGSDLFDWKFWLEVCRQMMQSHNSLTEVRVFSFLFGIWSTWIASEERKSDLCLGFLLDDSIFYHYFSHWSPMVRAYFHRLLCWRLGRFNDEPTSLDTTIYETLWGRLQRTWKYYLAFQAKADEELTTPLSSAPCTPAPGRRIIIIRCDNQLSPSSFFVSFDRVVPPAPPEKASALSSSNISLKTESSEAQPPPKRKWSILKAMFGGSSSVKSNSEASSSSSSDESDSAGSENMASADKCLDNHWRPQNQSGELCRPKTAHQPYSFKFSLEWMDRPQWPSKNKRLYTPCLPVGSQLHLQLRKSLIQPDDCDTTSEYVSAAEGDDDDTSFDPQGAPESDEQEARTDDTTESEKQSNDLDIMLAMNDKFAASKYAGRALAEWAQIVSECDSFFARRRDEGVPCDRMVETPTLGVESFRK</sequence>
<reference evidence="2 3" key="1">
    <citation type="submission" date="2018-02" db="EMBL/GenBank/DDBJ databases">
        <title>The genomes of Aspergillus section Nigri reveals drivers in fungal speciation.</title>
        <authorList>
            <consortium name="DOE Joint Genome Institute"/>
            <person name="Vesth T.C."/>
            <person name="Nybo J."/>
            <person name="Theobald S."/>
            <person name="Brandl J."/>
            <person name="Frisvad J.C."/>
            <person name="Nielsen K.F."/>
            <person name="Lyhne E.K."/>
            <person name="Kogle M.E."/>
            <person name="Kuo A."/>
            <person name="Riley R."/>
            <person name="Clum A."/>
            <person name="Nolan M."/>
            <person name="Lipzen A."/>
            <person name="Salamov A."/>
            <person name="Henrissat B."/>
            <person name="Wiebenga A."/>
            <person name="De vries R.P."/>
            <person name="Grigoriev I.V."/>
            <person name="Mortensen U.H."/>
            <person name="Andersen M.R."/>
            <person name="Baker S.E."/>
        </authorList>
    </citation>
    <scope>NUCLEOTIDE SEQUENCE [LARGE SCALE GENOMIC DNA]</scope>
    <source>
        <strain evidence="2 3">CBS 121057</strain>
    </source>
</reference>
<feature type="compositionally biased region" description="Polar residues" evidence="1">
    <location>
        <begin position="248"/>
        <end position="257"/>
    </location>
</feature>
<feature type="region of interest" description="Disordered" evidence="1">
    <location>
        <begin position="1036"/>
        <end position="1060"/>
    </location>
</feature>
<feature type="compositionally biased region" description="Basic and acidic residues" evidence="1">
    <location>
        <begin position="1204"/>
        <end position="1219"/>
    </location>
</feature>
<feature type="compositionally biased region" description="Polar residues" evidence="1">
    <location>
        <begin position="1039"/>
        <end position="1054"/>
    </location>
</feature>
<dbReference type="PANTHER" id="PTHR37988">
    <property type="entry name" value="UPF0592 MEMBRANE PROTEIN C7D4.03C"/>
    <property type="match status" value="1"/>
</dbReference>
<dbReference type="OrthoDB" id="296767at2759"/>
<feature type="region of interest" description="Disordered" evidence="1">
    <location>
        <begin position="185"/>
        <end position="222"/>
    </location>
</feature>
<dbReference type="PANTHER" id="PTHR37988:SF1">
    <property type="entry name" value="UPF0592 MEMBRANE PROTEIN C7D4.03C"/>
    <property type="match status" value="1"/>
</dbReference>